<name>A0ABX0LJV4_9BURK</name>
<proteinExistence type="predicted"/>
<accession>A0ABX0LJV4</accession>
<sequence>MNSFANLYPSSRRIPVRSATHLHTCTIRMSVDAESVTTLRQLAMRVCGDALEFMRIAICAGGARIEVWLCVRQSCVTVLSETIARQLPGARFKETPYQAGAAA</sequence>
<dbReference type="Proteomes" id="UP000785613">
    <property type="component" value="Unassembled WGS sequence"/>
</dbReference>
<organism evidence="1 2">
    <name type="scientific">Massilia rubra</name>
    <dbReference type="NCBI Taxonomy" id="2607910"/>
    <lineage>
        <taxon>Bacteria</taxon>
        <taxon>Pseudomonadati</taxon>
        <taxon>Pseudomonadota</taxon>
        <taxon>Betaproteobacteria</taxon>
        <taxon>Burkholderiales</taxon>
        <taxon>Oxalobacteraceae</taxon>
        <taxon>Telluria group</taxon>
        <taxon>Massilia</taxon>
    </lineage>
</organism>
<comment type="caution">
    <text evidence="1">The sequence shown here is derived from an EMBL/GenBank/DDBJ whole genome shotgun (WGS) entry which is preliminary data.</text>
</comment>
<protein>
    <submittedName>
        <fullName evidence="1">Uncharacterized protein</fullName>
    </submittedName>
</protein>
<dbReference type="EMBL" id="VUYU01000007">
    <property type="protein sequence ID" value="NHZ34572.1"/>
    <property type="molecule type" value="Genomic_DNA"/>
</dbReference>
<keyword evidence="2" id="KW-1185">Reference proteome</keyword>
<gene>
    <name evidence="1" type="ORF">F0185_13360</name>
</gene>
<reference evidence="1 2" key="1">
    <citation type="submission" date="2019-09" db="EMBL/GenBank/DDBJ databases">
        <title>Taxonomy of Antarctic Massilia spp.: description of Massilia rubra sp. nov., Massilia aquatica sp. nov., Massilia mucilaginosa sp. nov., Massilia frigida sp. nov. isolated from streams, lakes and regoliths.</title>
        <authorList>
            <person name="Holochova P."/>
            <person name="Sedlacek I."/>
            <person name="Kralova S."/>
            <person name="Maslanova I."/>
            <person name="Busse H.-J."/>
            <person name="Stankova E."/>
            <person name="Vrbovska V."/>
            <person name="Kovarovic V."/>
            <person name="Bartak M."/>
            <person name="Svec P."/>
            <person name="Pantucek R."/>
        </authorList>
    </citation>
    <scope>NUCLEOTIDE SEQUENCE [LARGE SCALE GENOMIC DNA]</scope>
    <source>
        <strain evidence="1 2">CCM 8692</strain>
    </source>
</reference>
<evidence type="ECO:0000313" key="2">
    <source>
        <dbReference type="Proteomes" id="UP000785613"/>
    </source>
</evidence>
<evidence type="ECO:0000313" key="1">
    <source>
        <dbReference type="EMBL" id="NHZ34572.1"/>
    </source>
</evidence>
<dbReference type="RefSeq" id="WP_167225160.1">
    <property type="nucleotide sequence ID" value="NZ_VUYU01000007.1"/>
</dbReference>